<proteinExistence type="inferred from homology"/>
<dbReference type="Pfam" id="PF01545">
    <property type="entry name" value="Cation_efflux"/>
    <property type="match status" value="1"/>
</dbReference>
<reference evidence="14" key="1">
    <citation type="journal article" date="2011" name="J. Bacteriol.">
        <title>Genome sequences of eight morphologically diverse alphaproteobacteria.</title>
        <authorList>
            <consortium name="US DOE Joint Genome Institute"/>
            <person name="Brown P.J."/>
            <person name="Kysela D.T."/>
            <person name="Buechlein A."/>
            <person name="Hemmerich C."/>
            <person name="Brun Y.V."/>
        </authorList>
    </citation>
    <scope>NUCLEOTIDE SEQUENCE [LARGE SCALE GENOMIC DNA]</scope>
    <source>
        <strain evidence="14">ATCC 51888 / DSM 1869 / NCIB 11706 / TK 0415</strain>
    </source>
</reference>
<keyword evidence="5" id="KW-0862">Zinc</keyword>
<evidence type="ECO:0000256" key="7">
    <source>
        <dbReference type="ARBA" id="ARBA00023065"/>
    </source>
</evidence>
<feature type="domain" description="Cation efflux protein transmembrane" evidence="11">
    <location>
        <begin position="57"/>
        <end position="243"/>
    </location>
</feature>
<feature type="domain" description="Cation efflux protein cytoplasmic" evidence="12">
    <location>
        <begin position="255"/>
        <end position="323"/>
    </location>
</feature>
<organism evidence="13 14">
    <name type="scientific">Hyphomicrobium denitrificans (strain ATCC 51888 / DSM 1869 / NCIMB 11706 / TK 0415)</name>
    <dbReference type="NCBI Taxonomy" id="582899"/>
    <lineage>
        <taxon>Bacteria</taxon>
        <taxon>Pseudomonadati</taxon>
        <taxon>Pseudomonadota</taxon>
        <taxon>Alphaproteobacteria</taxon>
        <taxon>Hyphomicrobiales</taxon>
        <taxon>Hyphomicrobiaceae</taxon>
        <taxon>Hyphomicrobium</taxon>
    </lineage>
</organism>
<feature type="transmembrane region" description="Helical" evidence="10">
    <location>
        <begin position="217"/>
        <end position="238"/>
    </location>
</feature>
<evidence type="ECO:0000256" key="3">
    <source>
        <dbReference type="ARBA" id="ARBA00022448"/>
    </source>
</evidence>
<evidence type="ECO:0000313" key="14">
    <source>
        <dbReference type="Proteomes" id="UP000002033"/>
    </source>
</evidence>
<name>D8JU99_HYPDA</name>
<dbReference type="InterPro" id="IPR027469">
    <property type="entry name" value="Cation_efflux_TMD_sf"/>
</dbReference>
<dbReference type="InterPro" id="IPR027470">
    <property type="entry name" value="Cation_efflux_CTD"/>
</dbReference>
<keyword evidence="4 10" id="KW-0812">Transmembrane</keyword>
<dbReference type="InterPro" id="IPR036837">
    <property type="entry name" value="Cation_efflux_CTD_sf"/>
</dbReference>
<keyword evidence="6 10" id="KW-1133">Transmembrane helix</keyword>
<keyword evidence="7" id="KW-0406">Ion transport</keyword>
<evidence type="ECO:0000256" key="1">
    <source>
        <dbReference type="ARBA" id="ARBA00004141"/>
    </source>
</evidence>
<evidence type="ECO:0000256" key="5">
    <source>
        <dbReference type="ARBA" id="ARBA00022906"/>
    </source>
</evidence>
<dbReference type="AlphaFoldDB" id="D8JU99"/>
<comment type="similarity">
    <text evidence="2">Belongs to the cation diffusion facilitator (CDF) transporter (TC 2.A.4) family. SLC30A subfamily.</text>
</comment>
<dbReference type="GO" id="GO:0005385">
    <property type="term" value="F:zinc ion transmembrane transporter activity"/>
    <property type="evidence" value="ECO:0007669"/>
    <property type="project" value="TreeGrafter"/>
</dbReference>
<keyword evidence="5" id="KW-0864">Zinc transport</keyword>
<feature type="transmembrane region" description="Helical" evidence="10">
    <location>
        <begin position="87"/>
        <end position="104"/>
    </location>
</feature>
<dbReference type="GO" id="GO:0005886">
    <property type="term" value="C:plasma membrane"/>
    <property type="evidence" value="ECO:0007669"/>
    <property type="project" value="TreeGrafter"/>
</dbReference>
<feature type="transmembrane region" description="Helical" evidence="10">
    <location>
        <begin position="158"/>
        <end position="177"/>
    </location>
</feature>
<dbReference type="OrthoDB" id="9809646at2"/>
<dbReference type="Proteomes" id="UP000002033">
    <property type="component" value="Chromosome"/>
</dbReference>
<evidence type="ECO:0000256" key="10">
    <source>
        <dbReference type="SAM" id="Phobius"/>
    </source>
</evidence>
<dbReference type="EMBL" id="CP002083">
    <property type="protein sequence ID" value="ADJ22689.1"/>
    <property type="molecule type" value="Genomic_DNA"/>
</dbReference>
<evidence type="ECO:0000313" key="13">
    <source>
        <dbReference type="EMBL" id="ADJ22689.1"/>
    </source>
</evidence>
<dbReference type="PANTHER" id="PTHR11562:SF17">
    <property type="entry name" value="RE54080P-RELATED"/>
    <property type="match status" value="1"/>
</dbReference>
<evidence type="ECO:0000256" key="6">
    <source>
        <dbReference type="ARBA" id="ARBA00022989"/>
    </source>
</evidence>
<feature type="compositionally biased region" description="Basic and acidic residues" evidence="9">
    <location>
        <begin position="15"/>
        <end position="32"/>
    </location>
</feature>
<feature type="region of interest" description="Disordered" evidence="9">
    <location>
        <begin position="1"/>
        <end position="44"/>
    </location>
</feature>
<dbReference type="Pfam" id="PF16916">
    <property type="entry name" value="ZT_dimer"/>
    <property type="match status" value="1"/>
</dbReference>
<accession>D8JU99</accession>
<protein>
    <submittedName>
        <fullName evidence="13">Cation diffusion facilitator family transporter</fullName>
    </submittedName>
</protein>
<keyword evidence="8 10" id="KW-0472">Membrane</keyword>
<evidence type="ECO:0000256" key="8">
    <source>
        <dbReference type="ARBA" id="ARBA00023136"/>
    </source>
</evidence>
<comment type="subcellular location">
    <subcellularLocation>
        <location evidence="1">Membrane</location>
        <topology evidence="1">Multi-pass membrane protein</topology>
    </subcellularLocation>
</comment>
<dbReference type="InterPro" id="IPR058533">
    <property type="entry name" value="Cation_efflux_TM"/>
</dbReference>
<feature type="compositionally biased region" description="Polar residues" evidence="9">
    <location>
        <begin position="1"/>
        <end position="13"/>
    </location>
</feature>
<evidence type="ECO:0000256" key="2">
    <source>
        <dbReference type="ARBA" id="ARBA00008873"/>
    </source>
</evidence>
<keyword evidence="14" id="KW-1185">Reference proteome</keyword>
<keyword evidence="3" id="KW-0813">Transport</keyword>
<dbReference type="KEGG" id="hdn:Hden_0872"/>
<dbReference type="PANTHER" id="PTHR11562">
    <property type="entry name" value="CATION EFFLUX PROTEIN/ ZINC TRANSPORTER"/>
    <property type="match status" value="1"/>
</dbReference>
<dbReference type="SUPFAM" id="SSF160240">
    <property type="entry name" value="Cation efflux protein cytoplasmic domain-like"/>
    <property type="match status" value="1"/>
</dbReference>
<dbReference type="STRING" id="582899.Hden_0872"/>
<dbReference type="Gene3D" id="1.20.1510.10">
    <property type="entry name" value="Cation efflux protein transmembrane domain"/>
    <property type="match status" value="1"/>
</dbReference>
<evidence type="ECO:0000259" key="12">
    <source>
        <dbReference type="Pfam" id="PF16916"/>
    </source>
</evidence>
<dbReference type="RefSeq" id="WP_013214904.1">
    <property type="nucleotide sequence ID" value="NC_014313.1"/>
</dbReference>
<feature type="transmembrane region" description="Helical" evidence="10">
    <location>
        <begin position="189"/>
        <end position="211"/>
    </location>
</feature>
<dbReference type="InterPro" id="IPR002524">
    <property type="entry name" value="Cation_efflux"/>
</dbReference>
<gene>
    <name evidence="13" type="ordered locus">Hden_0872</name>
</gene>
<feature type="transmembrane region" description="Helical" evidence="10">
    <location>
        <begin position="50"/>
        <end position="75"/>
    </location>
</feature>
<dbReference type="NCBIfam" id="TIGR01297">
    <property type="entry name" value="CDF"/>
    <property type="match status" value="1"/>
</dbReference>
<sequence length="336" mass="35430">MTTEHQTGESQSASHEGHDHGDHEHDDHEHGSDSPGHSHAHGHSHAPKDFGFAFALGTALNVAFIVVEAGAGFYANSMALLADAGHNLSDVLGLLIAWGATLLMKRRPTLRYTYGFGSSTILAALANAVLLLIAVGAITLEAVQRLGNSAPPVNDVTIIIVASIGILINGFTAWLFVSGTKHDVNIRGAYLHMAADAAVSLGVVLAGFAMLATGWDWLDPVVSLVVAGVIVWGTWGLLKDTMRLALHGVPARISTDGVRSKLVTLPGVESVHDLHIWPMSTTETALTCHLVMPAGHPGDAFIVSTAKMLQKEFDIRHSTLQFEVGPGISCGSECSV</sequence>
<dbReference type="SUPFAM" id="SSF161111">
    <property type="entry name" value="Cation efflux protein transmembrane domain-like"/>
    <property type="match status" value="1"/>
</dbReference>
<dbReference type="eggNOG" id="COG1230">
    <property type="taxonomic scope" value="Bacteria"/>
</dbReference>
<dbReference type="HOGENOM" id="CLU_013430_0_0_5"/>
<evidence type="ECO:0000259" key="11">
    <source>
        <dbReference type="Pfam" id="PF01545"/>
    </source>
</evidence>
<dbReference type="InterPro" id="IPR050681">
    <property type="entry name" value="CDF/SLC30A"/>
</dbReference>
<evidence type="ECO:0000256" key="4">
    <source>
        <dbReference type="ARBA" id="ARBA00022692"/>
    </source>
</evidence>
<evidence type="ECO:0000256" key="9">
    <source>
        <dbReference type="SAM" id="MobiDB-lite"/>
    </source>
</evidence>
<feature type="transmembrane region" description="Helical" evidence="10">
    <location>
        <begin position="116"/>
        <end position="138"/>
    </location>
</feature>